<dbReference type="InterPro" id="IPR040381">
    <property type="entry name" value="At4g14450-like"/>
</dbReference>
<dbReference type="Proteomes" id="UP001642487">
    <property type="component" value="Chromosome 3"/>
</dbReference>
<dbReference type="PANTHER" id="PTHR33912">
    <property type="entry name" value="OS01G0939400 PROTEIN"/>
    <property type="match status" value="1"/>
</dbReference>
<evidence type="ECO:0000313" key="3">
    <source>
        <dbReference type="Proteomes" id="UP001642487"/>
    </source>
</evidence>
<feature type="region of interest" description="Disordered" evidence="1">
    <location>
        <begin position="1"/>
        <end position="25"/>
    </location>
</feature>
<name>A0ABP0YEA4_9ROSI</name>
<dbReference type="PANTHER" id="PTHR33912:SF2">
    <property type="entry name" value="PUTATIVE-RELATED"/>
    <property type="match status" value="1"/>
</dbReference>
<proteinExistence type="predicted"/>
<dbReference type="EMBL" id="OZ021737">
    <property type="protein sequence ID" value="CAK9318721.1"/>
    <property type="molecule type" value="Genomic_DNA"/>
</dbReference>
<sequence length="101" mass="10860">MGDAERKSAGVSQSQAPTRLQSQAPASIEIKRAPNWNMAIPLLSPLVSPSSCGNPGEEEALLMAENKAREEAKGLSFTKWQHPAAPFYYGPVPRATPFVPV</sequence>
<keyword evidence="3" id="KW-1185">Reference proteome</keyword>
<reference evidence="2 3" key="1">
    <citation type="submission" date="2024-03" db="EMBL/GenBank/DDBJ databases">
        <authorList>
            <person name="Gkanogiannis A."/>
            <person name="Becerra Lopez-Lavalle L."/>
        </authorList>
    </citation>
    <scope>NUCLEOTIDE SEQUENCE [LARGE SCALE GENOMIC DNA]</scope>
</reference>
<gene>
    <name evidence="2" type="ORF">CITCOLO1_LOCUS10693</name>
</gene>
<accession>A0ABP0YEA4</accession>
<protein>
    <submittedName>
        <fullName evidence="2">Uncharacterized protein</fullName>
    </submittedName>
</protein>
<organism evidence="2 3">
    <name type="scientific">Citrullus colocynthis</name>
    <name type="common">colocynth</name>
    <dbReference type="NCBI Taxonomy" id="252529"/>
    <lineage>
        <taxon>Eukaryota</taxon>
        <taxon>Viridiplantae</taxon>
        <taxon>Streptophyta</taxon>
        <taxon>Embryophyta</taxon>
        <taxon>Tracheophyta</taxon>
        <taxon>Spermatophyta</taxon>
        <taxon>Magnoliopsida</taxon>
        <taxon>eudicotyledons</taxon>
        <taxon>Gunneridae</taxon>
        <taxon>Pentapetalae</taxon>
        <taxon>rosids</taxon>
        <taxon>fabids</taxon>
        <taxon>Cucurbitales</taxon>
        <taxon>Cucurbitaceae</taxon>
        <taxon>Benincaseae</taxon>
        <taxon>Citrullus</taxon>
    </lineage>
</organism>
<feature type="compositionally biased region" description="Polar residues" evidence="1">
    <location>
        <begin position="10"/>
        <end position="25"/>
    </location>
</feature>
<evidence type="ECO:0000313" key="2">
    <source>
        <dbReference type="EMBL" id="CAK9318721.1"/>
    </source>
</evidence>
<evidence type="ECO:0000256" key="1">
    <source>
        <dbReference type="SAM" id="MobiDB-lite"/>
    </source>
</evidence>